<organism evidence="2 3">
    <name type="scientific">Liparis tanakae</name>
    <name type="common">Tanaka's snailfish</name>
    <dbReference type="NCBI Taxonomy" id="230148"/>
    <lineage>
        <taxon>Eukaryota</taxon>
        <taxon>Metazoa</taxon>
        <taxon>Chordata</taxon>
        <taxon>Craniata</taxon>
        <taxon>Vertebrata</taxon>
        <taxon>Euteleostomi</taxon>
        <taxon>Actinopterygii</taxon>
        <taxon>Neopterygii</taxon>
        <taxon>Teleostei</taxon>
        <taxon>Neoteleostei</taxon>
        <taxon>Acanthomorphata</taxon>
        <taxon>Eupercaria</taxon>
        <taxon>Perciformes</taxon>
        <taxon>Cottioidei</taxon>
        <taxon>Cottales</taxon>
        <taxon>Liparidae</taxon>
        <taxon>Liparis</taxon>
    </lineage>
</organism>
<keyword evidence="3" id="KW-1185">Reference proteome</keyword>
<feature type="compositionally biased region" description="Low complexity" evidence="1">
    <location>
        <begin position="66"/>
        <end position="77"/>
    </location>
</feature>
<feature type="region of interest" description="Disordered" evidence="1">
    <location>
        <begin position="61"/>
        <end position="115"/>
    </location>
</feature>
<dbReference type="AlphaFoldDB" id="A0A4Z2ESC8"/>
<dbReference type="EMBL" id="SRLO01003721">
    <property type="protein sequence ID" value="TNN31182.1"/>
    <property type="molecule type" value="Genomic_DNA"/>
</dbReference>
<comment type="caution">
    <text evidence="2">The sequence shown here is derived from an EMBL/GenBank/DDBJ whole genome shotgun (WGS) entry which is preliminary data.</text>
</comment>
<proteinExistence type="predicted"/>
<evidence type="ECO:0000256" key="1">
    <source>
        <dbReference type="SAM" id="MobiDB-lite"/>
    </source>
</evidence>
<evidence type="ECO:0000313" key="2">
    <source>
        <dbReference type="EMBL" id="TNN31182.1"/>
    </source>
</evidence>
<reference evidence="2 3" key="1">
    <citation type="submission" date="2019-03" db="EMBL/GenBank/DDBJ databases">
        <title>First draft genome of Liparis tanakae, snailfish: a comprehensive survey of snailfish specific genes.</title>
        <authorList>
            <person name="Kim W."/>
            <person name="Song I."/>
            <person name="Jeong J.-H."/>
            <person name="Kim D."/>
            <person name="Kim S."/>
            <person name="Ryu S."/>
            <person name="Song J.Y."/>
            <person name="Lee S.K."/>
        </authorList>
    </citation>
    <scope>NUCLEOTIDE SEQUENCE [LARGE SCALE GENOMIC DNA]</scope>
    <source>
        <tissue evidence="2">Muscle</tissue>
    </source>
</reference>
<dbReference type="Proteomes" id="UP000314294">
    <property type="component" value="Unassembled WGS sequence"/>
</dbReference>
<gene>
    <name evidence="2" type="ORF">EYF80_058667</name>
</gene>
<accession>A0A4Z2ESC8</accession>
<protein>
    <submittedName>
        <fullName evidence="2">Uncharacterized protein</fullName>
    </submittedName>
</protein>
<name>A0A4Z2ESC8_9TELE</name>
<sequence length="141" mass="15795">MNSCRWIQKLFSKILFSSCESDVDSIHHSGAGWLVEEQQTQRKPGRSRHVKELRRKVSAAESRLWRGGSSAPSRRGGTAIHTRPESRVLLTSSRSSAPREERRTRRSAAARGGQRAVRVRGAAGLRVASSLFKELYTFTSM</sequence>
<evidence type="ECO:0000313" key="3">
    <source>
        <dbReference type="Proteomes" id="UP000314294"/>
    </source>
</evidence>